<dbReference type="InterPro" id="IPR029058">
    <property type="entry name" value="AB_hydrolase_fold"/>
</dbReference>
<evidence type="ECO:0000259" key="1">
    <source>
        <dbReference type="Pfam" id="PF00561"/>
    </source>
</evidence>
<evidence type="ECO:0000313" key="3">
    <source>
        <dbReference type="Proteomes" id="UP000220629"/>
    </source>
</evidence>
<organism evidence="2 3">
    <name type="scientific">Burkholderia gladioli</name>
    <name type="common">Pseudomonas marginata</name>
    <name type="synonym">Phytomonas marginata</name>
    <dbReference type="NCBI Taxonomy" id="28095"/>
    <lineage>
        <taxon>Bacteria</taxon>
        <taxon>Pseudomonadati</taxon>
        <taxon>Pseudomonadota</taxon>
        <taxon>Betaproteobacteria</taxon>
        <taxon>Burkholderiales</taxon>
        <taxon>Burkholderiaceae</taxon>
        <taxon>Burkholderia</taxon>
    </lineage>
</organism>
<dbReference type="InterPro" id="IPR050228">
    <property type="entry name" value="Carboxylesterase_BioH"/>
</dbReference>
<dbReference type="InterPro" id="IPR000073">
    <property type="entry name" value="AB_hydrolase_1"/>
</dbReference>
<name>A0A2A7S6W3_BURGA</name>
<dbReference type="PANTHER" id="PTHR43194:SF2">
    <property type="entry name" value="PEROXISOMAL MEMBRANE PROTEIN LPX1"/>
    <property type="match status" value="1"/>
</dbReference>
<dbReference type="EMBL" id="PDDY01000004">
    <property type="protein sequence ID" value="PEH39035.1"/>
    <property type="molecule type" value="Genomic_DNA"/>
</dbReference>
<dbReference type="Proteomes" id="UP000220629">
    <property type="component" value="Unassembled WGS sequence"/>
</dbReference>
<dbReference type="RefSeq" id="WP_096749385.1">
    <property type="nucleotide sequence ID" value="NZ_CADEPO010000011.1"/>
</dbReference>
<dbReference type="Gene3D" id="3.40.50.1820">
    <property type="entry name" value="alpha/beta hydrolase"/>
    <property type="match status" value="1"/>
</dbReference>
<dbReference type="AlphaFoldDB" id="A0A2A7S6W3"/>
<dbReference type="GO" id="GO:0016787">
    <property type="term" value="F:hydrolase activity"/>
    <property type="evidence" value="ECO:0007669"/>
    <property type="project" value="UniProtKB-KW"/>
</dbReference>
<evidence type="ECO:0000313" key="2">
    <source>
        <dbReference type="EMBL" id="PEH39035.1"/>
    </source>
</evidence>
<sequence>MSSTFLYGANVHANGIRQHYLRYGGASGERAARPAVILIPGITSPAITWGFVGEVFGARFDTYVIDVRGRGLSSASDTLDYSLDAQAADVAALAAALKLERYALVGHSMGARIAARAALRIEAGLESVVLVDPPVSGPGRRDYPGKLPWYVDSMALARAGTDAEGMRAFCPSWTDEELRLRAEWLHTCDERAVLASYEGFHQDDFHADAARLRVSSLLITAERGDVVRDEDVAELQRATPAMRHVRVPAAGHMIPWDNAAGFYAAFGDFLGAPLVPAAAAA</sequence>
<dbReference type="SUPFAM" id="SSF53474">
    <property type="entry name" value="alpha/beta-Hydrolases"/>
    <property type="match status" value="1"/>
</dbReference>
<keyword evidence="2" id="KW-0378">Hydrolase</keyword>
<gene>
    <name evidence="2" type="ORF">CRM94_32470</name>
</gene>
<feature type="domain" description="AB hydrolase-1" evidence="1">
    <location>
        <begin position="34"/>
        <end position="259"/>
    </location>
</feature>
<protein>
    <submittedName>
        <fullName evidence="2">Alpha/beta hydrolase</fullName>
    </submittedName>
</protein>
<reference evidence="3" key="1">
    <citation type="submission" date="2017-09" db="EMBL/GenBank/DDBJ databases">
        <title>FDA dAtabase for Regulatory Grade micrObial Sequences (FDA-ARGOS): Supporting development and validation of Infectious Disease Dx tests.</title>
        <authorList>
            <person name="Minogue T."/>
            <person name="Wolcott M."/>
            <person name="Wasieloski L."/>
            <person name="Aguilar W."/>
            <person name="Moore D."/>
            <person name="Tallon L."/>
            <person name="Sadzewicz L."/>
            <person name="Ott S."/>
            <person name="Zhao X."/>
            <person name="Nagaraj S."/>
            <person name="Vavikolanu K."/>
            <person name="Aluvathingal J."/>
            <person name="Nadendla S."/>
            <person name="Sichtig H."/>
        </authorList>
    </citation>
    <scope>NUCLEOTIDE SEQUENCE [LARGE SCALE GENOMIC DNA]</scope>
    <source>
        <strain evidence="3">FDAARGOS_390</strain>
    </source>
</reference>
<comment type="caution">
    <text evidence="2">The sequence shown here is derived from an EMBL/GenBank/DDBJ whole genome shotgun (WGS) entry which is preliminary data.</text>
</comment>
<dbReference type="PANTHER" id="PTHR43194">
    <property type="entry name" value="HYDROLASE ALPHA/BETA FOLD FAMILY"/>
    <property type="match status" value="1"/>
</dbReference>
<accession>A0A2A7S6W3</accession>
<proteinExistence type="predicted"/>
<dbReference type="Pfam" id="PF00561">
    <property type="entry name" value="Abhydrolase_1"/>
    <property type="match status" value="1"/>
</dbReference>